<gene>
    <name evidence="2" type="ORF">ACFSR1_11070</name>
</gene>
<organism evidence="2 3">
    <name type="scientific">Aquimarina rubra</name>
    <dbReference type="NCBI Taxonomy" id="1920033"/>
    <lineage>
        <taxon>Bacteria</taxon>
        <taxon>Pseudomonadati</taxon>
        <taxon>Bacteroidota</taxon>
        <taxon>Flavobacteriia</taxon>
        <taxon>Flavobacteriales</taxon>
        <taxon>Flavobacteriaceae</taxon>
        <taxon>Aquimarina</taxon>
    </lineage>
</organism>
<dbReference type="Proteomes" id="UP001597319">
    <property type="component" value="Unassembled WGS sequence"/>
</dbReference>
<protein>
    <submittedName>
        <fullName evidence="2">Toxin-antitoxin system YwqK family antitoxin</fullName>
    </submittedName>
</protein>
<evidence type="ECO:0000256" key="1">
    <source>
        <dbReference type="SAM" id="SignalP"/>
    </source>
</evidence>
<proteinExistence type="predicted"/>
<dbReference type="Gene3D" id="2.20.110.10">
    <property type="entry name" value="Histone H3 K4-specific methyltransferase SET7/9 N-terminal domain"/>
    <property type="match status" value="1"/>
</dbReference>
<dbReference type="EMBL" id="JBHULE010000019">
    <property type="protein sequence ID" value="MFD2563207.1"/>
    <property type="molecule type" value="Genomic_DNA"/>
</dbReference>
<accession>A0ABW5LFS8</accession>
<keyword evidence="3" id="KW-1185">Reference proteome</keyword>
<reference evidence="3" key="1">
    <citation type="journal article" date="2019" name="Int. J. Syst. Evol. Microbiol.">
        <title>The Global Catalogue of Microorganisms (GCM) 10K type strain sequencing project: providing services to taxonomists for standard genome sequencing and annotation.</title>
        <authorList>
            <consortium name="The Broad Institute Genomics Platform"/>
            <consortium name="The Broad Institute Genome Sequencing Center for Infectious Disease"/>
            <person name="Wu L."/>
            <person name="Ma J."/>
        </authorList>
    </citation>
    <scope>NUCLEOTIDE SEQUENCE [LARGE SCALE GENOMIC DNA]</scope>
    <source>
        <strain evidence="3">KCTC 52274</strain>
    </source>
</reference>
<keyword evidence="1" id="KW-0732">Signal</keyword>
<evidence type="ECO:0000313" key="3">
    <source>
        <dbReference type="Proteomes" id="UP001597319"/>
    </source>
</evidence>
<dbReference type="SUPFAM" id="SSF82185">
    <property type="entry name" value="Histone H3 K4-specific methyltransferase SET7/9 N-terminal domain"/>
    <property type="match status" value="1"/>
</dbReference>
<feature type="chain" id="PRO_5045419472" evidence="1">
    <location>
        <begin position="19"/>
        <end position="120"/>
    </location>
</feature>
<comment type="caution">
    <text evidence="2">The sequence shown here is derived from an EMBL/GenBank/DDBJ whole genome shotgun (WGS) entry which is preliminary data.</text>
</comment>
<evidence type="ECO:0000313" key="2">
    <source>
        <dbReference type="EMBL" id="MFD2563207.1"/>
    </source>
</evidence>
<feature type="signal peptide" evidence="1">
    <location>
        <begin position="1"/>
        <end position="18"/>
    </location>
</feature>
<name>A0ABW5LFS8_9FLAO</name>
<sequence length="120" mass="13843">MKNLLLTLAILFSGVMMAQDVKPTFEKQGDIIKGTYFYENGEIRQQGFYNKEGKLHGEWKSYDMTGKKIAMGQYQNGVKTGKWFFWENEKLSEVNYSDNTIASVTTWSNKSDVVVNYNDN</sequence>
<dbReference type="RefSeq" id="WP_378292441.1">
    <property type="nucleotide sequence ID" value="NZ_JBHULE010000019.1"/>
</dbReference>